<feature type="compositionally biased region" description="Basic and acidic residues" evidence="1">
    <location>
        <begin position="41"/>
        <end position="51"/>
    </location>
</feature>
<evidence type="ECO:0008006" key="4">
    <source>
        <dbReference type="Google" id="ProtNLM"/>
    </source>
</evidence>
<proteinExistence type="predicted"/>
<accession>A0A0C2GP29</accession>
<feature type="region of interest" description="Disordered" evidence="1">
    <location>
        <begin position="24"/>
        <end position="79"/>
    </location>
</feature>
<reference evidence="2 3" key="1">
    <citation type="submission" date="2013-12" db="EMBL/GenBank/DDBJ databases">
        <title>Draft genome of the parsitic nematode Ancylostoma duodenale.</title>
        <authorList>
            <person name="Mitreva M."/>
        </authorList>
    </citation>
    <scope>NUCLEOTIDE SEQUENCE [LARGE SCALE GENOMIC DNA]</scope>
    <source>
        <strain evidence="2 3">Zhejiang</strain>
    </source>
</reference>
<dbReference type="Proteomes" id="UP000054047">
    <property type="component" value="Unassembled WGS sequence"/>
</dbReference>
<dbReference type="EMBL" id="KN728890">
    <property type="protein sequence ID" value="KIH63085.1"/>
    <property type="molecule type" value="Genomic_DNA"/>
</dbReference>
<evidence type="ECO:0000313" key="3">
    <source>
        <dbReference type="Proteomes" id="UP000054047"/>
    </source>
</evidence>
<feature type="compositionally biased region" description="Polar residues" evidence="1">
    <location>
        <begin position="67"/>
        <end position="79"/>
    </location>
</feature>
<evidence type="ECO:0000256" key="1">
    <source>
        <dbReference type="SAM" id="MobiDB-lite"/>
    </source>
</evidence>
<dbReference type="OrthoDB" id="410104at2759"/>
<name>A0A0C2GP29_9BILA</name>
<keyword evidence="3" id="KW-1185">Reference proteome</keyword>
<gene>
    <name evidence="2" type="ORF">ANCDUO_06616</name>
</gene>
<dbReference type="AlphaFoldDB" id="A0A0C2GP29"/>
<evidence type="ECO:0000313" key="2">
    <source>
        <dbReference type="EMBL" id="KIH63085.1"/>
    </source>
</evidence>
<organism evidence="2 3">
    <name type="scientific">Ancylostoma duodenale</name>
    <dbReference type="NCBI Taxonomy" id="51022"/>
    <lineage>
        <taxon>Eukaryota</taxon>
        <taxon>Metazoa</taxon>
        <taxon>Ecdysozoa</taxon>
        <taxon>Nematoda</taxon>
        <taxon>Chromadorea</taxon>
        <taxon>Rhabditida</taxon>
        <taxon>Rhabditina</taxon>
        <taxon>Rhabditomorpha</taxon>
        <taxon>Strongyloidea</taxon>
        <taxon>Ancylostomatidae</taxon>
        <taxon>Ancylostomatinae</taxon>
        <taxon>Ancylostoma</taxon>
    </lineage>
</organism>
<sequence>MSRLNWEDKGITIDGKKLSNLRFADDVGPVSNNTSEMNQPRAERSEQEHRAGNGYEEDTDDGKSVVRQRNSTAGWNYLE</sequence>
<protein>
    <recommendedName>
        <fullName evidence="4">Reverse transcriptase domain-containing protein</fullName>
    </recommendedName>
</protein>